<proteinExistence type="predicted"/>
<dbReference type="Proteomes" id="UP000078284">
    <property type="component" value="Chromosome 5"/>
</dbReference>
<dbReference type="EMBL" id="LUHQ01000005">
    <property type="protein sequence ID" value="OAO90879.1"/>
    <property type="molecule type" value="Genomic_DNA"/>
</dbReference>
<protein>
    <submittedName>
        <fullName evidence="1">Uncharacterized protein</fullName>
    </submittedName>
</protein>
<evidence type="ECO:0000313" key="2">
    <source>
        <dbReference type="Proteomes" id="UP000078284"/>
    </source>
</evidence>
<organism evidence="1 2">
    <name type="scientific">Arabidopsis thaliana</name>
    <name type="common">Mouse-ear cress</name>
    <dbReference type="NCBI Taxonomy" id="3702"/>
    <lineage>
        <taxon>Eukaryota</taxon>
        <taxon>Viridiplantae</taxon>
        <taxon>Streptophyta</taxon>
        <taxon>Embryophyta</taxon>
        <taxon>Tracheophyta</taxon>
        <taxon>Spermatophyta</taxon>
        <taxon>Magnoliopsida</taxon>
        <taxon>eudicotyledons</taxon>
        <taxon>Gunneridae</taxon>
        <taxon>Pentapetalae</taxon>
        <taxon>rosids</taxon>
        <taxon>malvids</taxon>
        <taxon>Brassicales</taxon>
        <taxon>Brassicaceae</taxon>
        <taxon>Camelineae</taxon>
        <taxon>Arabidopsis</taxon>
    </lineage>
</organism>
<dbReference type="AlphaFoldDB" id="A0A178UB42"/>
<comment type="caution">
    <text evidence="1">The sequence shown here is derived from an EMBL/GenBank/DDBJ whole genome shotgun (WGS) entry which is preliminary data.</text>
</comment>
<reference evidence="2" key="1">
    <citation type="journal article" date="2016" name="Proc. Natl. Acad. Sci. U.S.A.">
        <title>Chromosome-level assembly of Arabidopsis thaliana Ler reveals the extent of translocation and inversion polymorphisms.</title>
        <authorList>
            <person name="Zapata L."/>
            <person name="Ding J."/>
            <person name="Willing E.M."/>
            <person name="Hartwig B."/>
            <person name="Bezdan D."/>
            <person name="Jiao W.B."/>
            <person name="Patel V."/>
            <person name="Velikkakam James G."/>
            <person name="Koornneef M."/>
            <person name="Ossowski S."/>
            <person name="Schneeberger K."/>
        </authorList>
    </citation>
    <scope>NUCLEOTIDE SEQUENCE [LARGE SCALE GENOMIC DNA]</scope>
    <source>
        <strain evidence="2">cv. Landsberg erecta</strain>
    </source>
</reference>
<sequence>MVAEDRLQKLIESVLNGCSIALPCCNIGITKPSLLRSGHGVLFVDASFGRKITKPSFMKGPAISGRRNQPQSYWLLVITSLCSSVACLPSAPDSRSGIRNSVPEGAWL</sequence>
<evidence type="ECO:0000313" key="1">
    <source>
        <dbReference type="EMBL" id="OAO90879.1"/>
    </source>
</evidence>
<gene>
    <name evidence="1" type="ordered locus">AXX17_At5g47290</name>
</gene>
<accession>A0A178UB42</accession>
<name>A0A178UB42_ARATH</name>